<dbReference type="NCBIfam" id="TIGR00150">
    <property type="entry name" value="T6A_YjeE"/>
    <property type="match status" value="1"/>
</dbReference>
<dbReference type="OrthoDB" id="9815896at2"/>
<evidence type="ECO:0000256" key="9">
    <source>
        <dbReference type="ARBA" id="ARBA00022842"/>
    </source>
</evidence>
<name>A0A4U5TPT1_9FLAO</name>
<comment type="caution">
    <text evidence="11">The sequence shown here is derived from an EMBL/GenBank/DDBJ whole genome shotgun (WGS) entry which is preliminary data.</text>
</comment>
<evidence type="ECO:0000313" key="12">
    <source>
        <dbReference type="Proteomes" id="UP000306552"/>
    </source>
</evidence>
<comment type="similarity">
    <text evidence="2">Belongs to the TsaE family.</text>
</comment>
<evidence type="ECO:0000256" key="4">
    <source>
        <dbReference type="ARBA" id="ARBA00022490"/>
    </source>
</evidence>
<keyword evidence="9" id="KW-0460">Magnesium</keyword>
<keyword evidence="8" id="KW-0067">ATP-binding</keyword>
<dbReference type="Pfam" id="PF02367">
    <property type="entry name" value="TsaE"/>
    <property type="match status" value="1"/>
</dbReference>
<accession>A0A4U5TPT1</accession>
<evidence type="ECO:0000256" key="10">
    <source>
        <dbReference type="ARBA" id="ARBA00032441"/>
    </source>
</evidence>
<dbReference type="InterPro" id="IPR027417">
    <property type="entry name" value="P-loop_NTPase"/>
</dbReference>
<dbReference type="AlphaFoldDB" id="A0A4U5TPT1"/>
<keyword evidence="11" id="KW-0808">Transferase</keyword>
<proteinExistence type="inferred from homology"/>
<comment type="subcellular location">
    <subcellularLocation>
        <location evidence="1">Cytoplasm</location>
    </subcellularLocation>
</comment>
<sequence length="137" mass="16029">MTLEYGLNKLDEIAQNIIKHSSLKTYLFFGEMGVGKTTLIKALVKQLGSEDNVSSPTYSLVNEYMSKGKPIYHFDFYRINSIEEVYDIGFEEYLSQEAHIIIEWPELIKPLWPEKFVKIELNLVDDEKRKIEICEVF</sequence>
<dbReference type="RefSeq" id="WP_138932117.1">
    <property type="nucleotide sequence ID" value="NZ_SWMU01000003.1"/>
</dbReference>
<dbReference type="SUPFAM" id="SSF52540">
    <property type="entry name" value="P-loop containing nucleoside triphosphate hydrolases"/>
    <property type="match status" value="1"/>
</dbReference>
<keyword evidence="12" id="KW-1185">Reference proteome</keyword>
<evidence type="ECO:0000313" key="11">
    <source>
        <dbReference type="EMBL" id="TKS56003.1"/>
    </source>
</evidence>
<evidence type="ECO:0000256" key="6">
    <source>
        <dbReference type="ARBA" id="ARBA00022723"/>
    </source>
</evidence>
<evidence type="ECO:0000256" key="7">
    <source>
        <dbReference type="ARBA" id="ARBA00022741"/>
    </source>
</evidence>
<keyword evidence="4" id="KW-0963">Cytoplasm</keyword>
<keyword evidence="6" id="KW-0479">Metal-binding</keyword>
<evidence type="ECO:0000256" key="1">
    <source>
        <dbReference type="ARBA" id="ARBA00004496"/>
    </source>
</evidence>
<dbReference type="InterPro" id="IPR003442">
    <property type="entry name" value="T6A_TsaE"/>
</dbReference>
<dbReference type="PANTHER" id="PTHR33540">
    <property type="entry name" value="TRNA THREONYLCARBAMOYLADENOSINE BIOSYNTHESIS PROTEIN TSAE"/>
    <property type="match status" value="1"/>
</dbReference>
<dbReference type="EMBL" id="SWMU01000003">
    <property type="protein sequence ID" value="TKS56003.1"/>
    <property type="molecule type" value="Genomic_DNA"/>
</dbReference>
<dbReference type="Gene3D" id="3.40.50.300">
    <property type="entry name" value="P-loop containing nucleotide triphosphate hydrolases"/>
    <property type="match status" value="1"/>
</dbReference>
<dbReference type="GO" id="GO:0016740">
    <property type="term" value="F:transferase activity"/>
    <property type="evidence" value="ECO:0007669"/>
    <property type="project" value="UniProtKB-KW"/>
</dbReference>
<organism evidence="11 12">
    <name type="scientific">Mesohalobacter halotolerans</name>
    <dbReference type="NCBI Taxonomy" id="1883405"/>
    <lineage>
        <taxon>Bacteria</taxon>
        <taxon>Pseudomonadati</taxon>
        <taxon>Bacteroidota</taxon>
        <taxon>Flavobacteriia</taxon>
        <taxon>Flavobacteriales</taxon>
        <taxon>Flavobacteriaceae</taxon>
        <taxon>Mesohalobacter</taxon>
    </lineage>
</organism>
<evidence type="ECO:0000256" key="5">
    <source>
        <dbReference type="ARBA" id="ARBA00022694"/>
    </source>
</evidence>
<dbReference type="PANTHER" id="PTHR33540:SF2">
    <property type="entry name" value="TRNA THREONYLCARBAMOYLADENOSINE BIOSYNTHESIS PROTEIN TSAE"/>
    <property type="match status" value="1"/>
</dbReference>
<dbReference type="Proteomes" id="UP000306552">
    <property type="component" value="Unassembled WGS sequence"/>
</dbReference>
<evidence type="ECO:0000256" key="2">
    <source>
        <dbReference type="ARBA" id="ARBA00007599"/>
    </source>
</evidence>
<dbReference type="GO" id="GO:0005737">
    <property type="term" value="C:cytoplasm"/>
    <property type="evidence" value="ECO:0007669"/>
    <property type="project" value="UniProtKB-SubCell"/>
</dbReference>
<dbReference type="GO" id="GO:0005524">
    <property type="term" value="F:ATP binding"/>
    <property type="evidence" value="ECO:0007669"/>
    <property type="project" value="UniProtKB-KW"/>
</dbReference>
<dbReference type="GO" id="GO:0002949">
    <property type="term" value="P:tRNA threonylcarbamoyladenosine modification"/>
    <property type="evidence" value="ECO:0007669"/>
    <property type="project" value="InterPro"/>
</dbReference>
<evidence type="ECO:0000256" key="8">
    <source>
        <dbReference type="ARBA" id="ARBA00022840"/>
    </source>
</evidence>
<reference evidence="11 12" key="1">
    <citation type="submission" date="2019-04" db="EMBL/GenBank/DDBJ databases">
        <title>Psychroflexus halotolerans sp. nov., isolated from a marine solar saltern.</title>
        <authorList>
            <person name="Feng X."/>
        </authorList>
    </citation>
    <scope>NUCLEOTIDE SEQUENCE [LARGE SCALE GENOMIC DNA]</scope>
    <source>
        <strain evidence="11 12">WDS2C27</strain>
    </source>
</reference>
<dbReference type="GO" id="GO:0046872">
    <property type="term" value="F:metal ion binding"/>
    <property type="evidence" value="ECO:0007669"/>
    <property type="project" value="UniProtKB-KW"/>
</dbReference>
<evidence type="ECO:0000256" key="3">
    <source>
        <dbReference type="ARBA" id="ARBA00019010"/>
    </source>
</evidence>
<keyword evidence="7" id="KW-0547">Nucleotide-binding</keyword>
<keyword evidence="5" id="KW-0819">tRNA processing</keyword>
<gene>
    <name evidence="11" type="primary">tsaE</name>
    <name evidence="11" type="ORF">FCN74_08225</name>
</gene>
<protein>
    <recommendedName>
        <fullName evidence="3">tRNA threonylcarbamoyladenosine biosynthesis protein TsaE</fullName>
    </recommendedName>
    <alternativeName>
        <fullName evidence="10">t(6)A37 threonylcarbamoyladenosine biosynthesis protein TsaE</fullName>
    </alternativeName>
</protein>